<gene>
    <name evidence="9" type="primary">hisC</name>
    <name evidence="11" type="ORF">SAMN05444390_103424</name>
</gene>
<dbReference type="UniPathway" id="UPA00031">
    <property type="reaction ID" value="UER00012"/>
</dbReference>
<dbReference type="Gene3D" id="3.90.1150.10">
    <property type="entry name" value="Aspartate Aminotransferase, domain 1"/>
    <property type="match status" value="1"/>
</dbReference>
<evidence type="ECO:0000259" key="10">
    <source>
        <dbReference type="Pfam" id="PF00155"/>
    </source>
</evidence>
<dbReference type="Pfam" id="PF00155">
    <property type="entry name" value="Aminotran_1_2"/>
    <property type="match status" value="1"/>
</dbReference>
<dbReference type="GO" id="GO:0000105">
    <property type="term" value="P:L-histidine biosynthetic process"/>
    <property type="evidence" value="ECO:0007669"/>
    <property type="project" value="UniProtKB-UniRule"/>
</dbReference>
<dbReference type="SUPFAM" id="SSF53383">
    <property type="entry name" value="PLP-dependent transferases"/>
    <property type="match status" value="1"/>
</dbReference>
<evidence type="ECO:0000256" key="4">
    <source>
        <dbReference type="ARBA" id="ARBA00011738"/>
    </source>
</evidence>
<comment type="similarity">
    <text evidence="3 9">Belongs to the class-II pyridoxal-phosphate-dependent aminotransferase family. Histidinol-phosphate aminotransferase subfamily.</text>
</comment>
<dbReference type="RefSeq" id="WP_104004254.1">
    <property type="nucleotide sequence ID" value="NZ_FNVQ01000003.1"/>
</dbReference>
<accession>A0A1H6CEA9</accession>
<keyword evidence="9" id="KW-0028">Amino-acid biosynthesis</keyword>
<dbReference type="InterPro" id="IPR015424">
    <property type="entry name" value="PyrdxlP-dep_Trfase"/>
</dbReference>
<keyword evidence="7 9" id="KW-0663">Pyridoxal phosphate</keyword>
<organism evidence="11 12">
    <name type="scientific">Marinobacterium lutimaris</name>
    <dbReference type="NCBI Taxonomy" id="568106"/>
    <lineage>
        <taxon>Bacteria</taxon>
        <taxon>Pseudomonadati</taxon>
        <taxon>Pseudomonadota</taxon>
        <taxon>Gammaproteobacteria</taxon>
        <taxon>Oceanospirillales</taxon>
        <taxon>Oceanospirillaceae</taxon>
        <taxon>Marinobacterium</taxon>
    </lineage>
</organism>
<dbReference type="PANTHER" id="PTHR43643:SF3">
    <property type="entry name" value="HISTIDINOL-PHOSPHATE AMINOTRANSFERASE"/>
    <property type="match status" value="1"/>
</dbReference>
<name>A0A1H6CEA9_9GAMM</name>
<evidence type="ECO:0000313" key="12">
    <source>
        <dbReference type="Proteomes" id="UP000236745"/>
    </source>
</evidence>
<dbReference type="CDD" id="cd00609">
    <property type="entry name" value="AAT_like"/>
    <property type="match status" value="1"/>
</dbReference>
<evidence type="ECO:0000313" key="11">
    <source>
        <dbReference type="EMBL" id="SEG71294.1"/>
    </source>
</evidence>
<dbReference type="InterPro" id="IPR004839">
    <property type="entry name" value="Aminotransferase_I/II_large"/>
</dbReference>
<sequence length="368" mass="39652">MSFDLYSLASPGIAQLAPYRPGKPAAELERELGLTDIVSLASNENPLGPSPAAMAAATAAISGMTRYPDAAGFRLKAALRERFGLKSERLTLGNGSNELISLAARVFVRPGEQIIYSEYSFIAYALATRFVEAEPVVVPAKNAGHDLAAMAAAVTGKTRLIFLANPNNPTGTWFTRDELVAFMDAVPSRVIVVLDEAYTEYVDPAAGLPDGLSLLENYPNLVVLRTFSKAYGLAGLRVGFAAADPAVTDLMNRVRDPFNVNAPALAAAEAALFDSEHLAKTLEVNREGVIQLREGLQRLGLESLPTQGNFLLLDLKRPAQDVFDLLLREGVIPRPLAPYGLHEHLRVTVGLAEENRRFLAALEKVLAC</sequence>
<dbReference type="NCBIfam" id="TIGR01141">
    <property type="entry name" value="hisC"/>
    <property type="match status" value="1"/>
</dbReference>
<dbReference type="GO" id="GO:0004400">
    <property type="term" value="F:histidinol-phosphate transaminase activity"/>
    <property type="evidence" value="ECO:0007669"/>
    <property type="project" value="UniProtKB-UniRule"/>
</dbReference>
<evidence type="ECO:0000256" key="9">
    <source>
        <dbReference type="HAMAP-Rule" id="MF_01023"/>
    </source>
</evidence>
<reference evidence="11 12" key="1">
    <citation type="submission" date="2016-10" db="EMBL/GenBank/DDBJ databases">
        <authorList>
            <person name="de Groot N.N."/>
        </authorList>
    </citation>
    <scope>NUCLEOTIDE SEQUENCE [LARGE SCALE GENOMIC DNA]</scope>
    <source>
        <strain evidence="11 12">DSM 22012</strain>
    </source>
</reference>
<comment type="catalytic activity">
    <reaction evidence="8 9">
        <text>L-histidinol phosphate + 2-oxoglutarate = 3-(imidazol-4-yl)-2-oxopropyl phosphate + L-glutamate</text>
        <dbReference type="Rhea" id="RHEA:23744"/>
        <dbReference type="ChEBI" id="CHEBI:16810"/>
        <dbReference type="ChEBI" id="CHEBI:29985"/>
        <dbReference type="ChEBI" id="CHEBI:57766"/>
        <dbReference type="ChEBI" id="CHEBI:57980"/>
        <dbReference type="EC" id="2.6.1.9"/>
    </reaction>
</comment>
<dbReference type="InterPro" id="IPR005861">
    <property type="entry name" value="HisP_aminotrans"/>
</dbReference>
<dbReference type="InterPro" id="IPR001917">
    <property type="entry name" value="Aminotrans_II_pyridoxalP_BS"/>
</dbReference>
<keyword evidence="12" id="KW-1185">Reference proteome</keyword>
<comment type="subunit">
    <text evidence="4 9">Homodimer.</text>
</comment>
<feature type="domain" description="Aminotransferase class I/classII large" evidence="10">
    <location>
        <begin position="35"/>
        <end position="361"/>
    </location>
</feature>
<dbReference type="EMBL" id="FNVQ01000003">
    <property type="protein sequence ID" value="SEG71294.1"/>
    <property type="molecule type" value="Genomic_DNA"/>
</dbReference>
<evidence type="ECO:0000256" key="8">
    <source>
        <dbReference type="ARBA" id="ARBA00047481"/>
    </source>
</evidence>
<dbReference type="InterPro" id="IPR050106">
    <property type="entry name" value="HistidinolP_aminotransfase"/>
</dbReference>
<dbReference type="PROSITE" id="PS00599">
    <property type="entry name" value="AA_TRANSFER_CLASS_2"/>
    <property type="match status" value="1"/>
</dbReference>
<dbReference type="GO" id="GO:0030170">
    <property type="term" value="F:pyridoxal phosphate binding"/>
    <property type="evidence" value="ECO:0007669"/>
    <property type="project" value="InterPro"/>
</dbReference>
<comment type="pathway">
    <text evidence="2 9">Amino-acid biosynthesis; L-histidine biosynthesis; L-histidine from 5-phospho-alpha-D-ribose 1-diphosphate: step 7/9.</text>
</comment>
<evidence type="ECO:0000256" key="1">
    <source>
        <dbReference type="ARBA" id="ARBA00001933"/>
    </source>
</evidence>
<protein>
    <recommendedName>
        <fullName evidence="9">Histidinol-phosphate aminotransferase</fullName>
        <ecNumber evidence="9">2.6.1.9</ecNumber>
    </recommendedName>
    <alternativeName>
        <fullName evidence="9">Imidazole acetol-phosphate transaminase</fullName>
    </alternativeName>
</protein>
<proteinExistence type="inferred from homology"/>
<keyword evidence="9" id="KW-0368">Histidine biosynthesis</keyword>
<evidence type="ECO:0000256" key="6">
    <source>
        <dbReference type="ARBA" id="ARBA00022679"/>
    </source>
</evidence>
<comment type="cofactor">
    <cofactor evidence="1 9">
        <name>pyridoxal 5'-phosphate</name>
        <dbReference type="ChEBI" id="CHEBI:597326"/>
    </cofactor>
</comment>
<dbReference type="HAMAP" id="MF_01023">
    <property type="entry name" value="HisC_aminotrans_2"/>
    <property type="match status" value="1"/>
</dbReference>
<dbReference type="AlphaFoldDB" id="A0A1H6CEA9"/>
<evidence type="ECO:0000256" key="3">
    <source>
        <dbReference type="ARBA" id="ARBA00007970"/>
    </source>
</evidence>
<dbReference type="InterPro" id="IPR015422">
    <property type="entry name" value="PyrdxlP-dep_Trfase_small"/>
</dbReference>
<evidence type="ECO:0000256" key="5">
    <source>
        <dbReference type="ARBA" id="ARBA00022576"/>
    </source>
</evidence>
<dbReference type="InterPro" id="IPR015421">
    <property type="entry name" value="PyrdxlP-dep_Trfase_major"/>
</dbReference>
<dbReference type="OrthoDB" id="9813612at2"/>
<evidence type="ECO:0000256" key="2">
    <source>
        <dbReference type="ARBA" id="ARBA00005011"/>
    </source>
</evidence>
<dbReference type="EC" id="2.6.1.9" evidence="9"/>
<evidence type="ECO:0000256" key="7">
    <source>
        <dbReference type="ARBA" id="ARBA00022898"/>
    </source>
</evidence>
<keyword evidence="5 9" id="KW-0032">Aminotransferase</keyword>
<dbReference type="PANTHER" id="PTHR43643">
    <property type="entry name" value="HISTIDINOL-PHOSPHATE AMINOTRANSFERASE 2"/>
    <property type="match status" value="1"/>
</dbReference>
<keyword evidence="6 9" id="KW-0808">Transferase</keyword>
<feature type="modified residue" description="N6-(pyridoxal phosphate)lysine" evidence="9">
    <location>
        <position position="229"/>
    </location>
</feature>
<dbReference type="Gene3D" id="3.40.640.10">
    <property type="entry name" value="Type I PLP-dependent aspartate aminotransferase-like (Major domain)"/>
    <property type="match status" value="1"/>
</dbReference>
<dbReference type="Proteomes" id="UP000236745">
    <property type="component" value="Unassembled WGS sequence"/>
</dbReference>